<reference evidence="10" key="1">
    <citation type="submission" date="2025-08" db="UniProtKB">
        <authorList>
            <consortium name="Ensembl"/>
        </authorList>
    </citation>
    <scope>IDENTIFICATION</scope>
</reference>
<sequence length="651" mass="73928">REVRGGVIDQWPHKKHVAAPCGTLKDRWGKMEASTTASSFSEEGSQQQKASFDGWRFSNYFEYVQRKENNLTVKCTLCPGRKLLSTACNSTSNLKKHLQRQHGHIKLVAKRQSDMNEQPHKQQKLSFEHKVLPTSKSEINKLVASYVVEEMLPLSTVESLSFRKILCKIPIAGTDQPFSDRKTFAMYLDKCYAMMESELKKTFESTEYVSTTADIWTCHNKSYIGMTAHWIDPSNFHREKAALACKRIKGRHTYDIVATEIEQVHSSYGLSEKVTATVTDNGSNFVKAFRSDEEVSFTDVQEVFSTEQEDPGHFTLPPHLRCASHTLNLISTVDIEKWLTVTNKTIYRSATAKCSALWTKASRSTVAAELVESLCGKKLMVPTVTRWNSFHNAVARITEISRPQLTTLCSQLGVRAFSEREYKFLVEYCTVTKPLTKALDRLQGENDCYYGNLLPTLESLMSKTLALRPGLSEMMANLPDVIAIKTRFASVLDSREGLLAAVTLPKFKMRWLREETRREALKNLLITECRASPLAAPHNEEHEVRPPQISPASSSSEDDFFVFEEEQDSGSFGPDREVMEYLKSGSEMGVLDNFPRIKNLSLKYNTAPASSAPVERLFSLGSLVLTPRRNRLGDKRFERLLLMRYNHYFDK</sequence>
<evidence type="ECO:0000256" key="4">
    <source>
        <dbReference type="ARBA" id="ARBA00022833"/>
    </source>
</evidence>
<evidence type="ECO:0000313" key="11">
    <source>
        <dbReference type="Proteomes" id="UP000694701"/>
    </source>
</evidence>
<evidence type="ECO:0000259" key="9">
    <source>
        <dbReference type="Pfam" id="PF05699"/>
    </source>
</evidence>
<dbReference type="PANTHER" id="PTHR47501">
    <property type="entry name" value="TRANSPOSASE-RELATED"/>
    <property type="match status" value="1"/>
</dbReference>
<keyword evidence="6" id="KW-0539">Nucleus</keyword>
<name>A0A8C2HDM3_CYPCA</name>
<keyword evidence="4" id="KW-0862">Zinc</keyword>
<dbReference type="AlphaFoldDB" id="A0A8C2HDM3"/>
<organism evidence="10 11">
    <name type="scientific">Cyprinus carpio</name>
    <name type="common">Common carp</name>
    <dbReference type="NCBI Taxonomy" id="7962"/>
    <lineage>
        <taxon>Eukaryota</taxon>
        <taxon>Metazoa</taxon>
        <taxon>Chordata</taxon>
        <taxon>Craniata</taxon>
        <taxon>Vertebrata</taxon>
        <taxon>Euteleostomi</taxon>
        <taxon>Actinopterygii</taxon>
        <taxon>Neopterygii</taxon>
        <taxon>Teleostei</taxon>
        <taxon>Ostariophysi</taxon>
        <taxon>Cypriniformes</taxon>
        <taxon>Cyprinidae</taxon>
        <taxon>Cyprininae</taxon>
        <taxon>Cyprinus</taxon>
    </lineage>
</organism>
<dbReference type="Proteomes" id="UP000694701">
    <property type="component" value="Unplaced"/>
</dbReference>
<comment type="subcellular location">
    <subcellularLocation>
        <location evidence="1">Nucleus</location>
    </subcellularLocation>
</comment>
<dbReference type="InterPro" id="IPR008906">
    <property type="entry name" value="HATC_C_dom"/>
</dbReference>
<dbReference type="GO" id="GO:0003677">
    <property type="term" value="F:DNA binding"/>
    <property type="evidence" value="ECO:0007669"/>
    <property type="project" value="UniProtKB-KW"/>
</dbReference>
<keyword evidence="5" id="KW-0238">DNA-binding</keyword>
<feature type="domain" description="HAT C-terminal dimerisation" evidence="9">
    <location>
        <begin position="574"/>
        <end position="646"/>
    </location>
</feature>
<dbReference type="Ensembl" id="ENSCCRT00020040880.1">
    <property type="protein sequence ID" value="ENSCCRP00020037453.1"/>
    <property type="gene ID" value="ENSCCRG00020016707.1"/>
</dbReference>
<dbReference type="InterPro" id="IPR003656">
    <property type="entry name" value="Znf_BED"/>
</dbReference>
<dbReference type="GO" id="GO:0046983">
    <property type="term" value="F:protein dimerization activity"/>
    <property type="evidence" value="ECO:0007669"/>
    <property type="project" value="InterPro"/>
</dbReference>
<feature type="domain" description="BED-type" evidence="8">
    <location>
        <begin position="59"/>
        <end position="102"/>
    </location>
</feature>
<evidence type="ECO:0000256" key="2">
    <source>
        <dbReference type="ARBA" id="ARBA00022723"/>
    </source>
</evidence>
<dbReference type="Pfam" id="PF02892">
    <property type="entry name" value="zf-BED"/>
    <property type="match status" value="1"/>
</dbReference>
<keyword evidence="2" id="KW-0479">Metal-binding</keyword>
<dbReference type="GO" id="GO:0008270">
    <property type="term" value="F:zinc ion binding"/>
    <property type="evidence" value="ECO:0007669"/>
    <property type="project" value="UniProtKB-KW"/>
</dbReference>
<evidence type="ECO:0000256" key="6">
    <source>
        <dbReference type="ARBA" id="ARBA00023242"/>
    </source>
</evidence>
<dbReference type="GO" id="GO:0005634">
    <property type="term" value="C:nucleus"/>
    <property type="evidence" value="ECO:0007669"/>
    <property type="project" value="UniProtKB-SubCell"/>
</dbReference>
<evidence type="ECO:0000256" key="5">
    <source>
        <dbReference type="ARBA" id="ARBA00023125"/>
    </source>
</evidence>
<keyword evidence="3" id="KW-0863">Zinc-finger</keyword>
<dbReference type="InterPro" id="IPR012337">
    <property type="entry name" value="RNaseH-like_sf"/>
</dbReference>
<evidence type="ECO:0000313" key="10">
    <source>
        <dbReference type="Ensembl" id="ENSCCRP00020037453.1"/>
    </source>
</evidence>
<feature type="region of interest" description="Disordered" evidence="7">
    <location>
        <begin position="536"/>
        <end position="555"/>
    </location>
</feature>
<evidence type="ECO:0008006" key="12">
    <source>
        <dbReference type="Google" id="ProtNLM"/>
    </source>
</evidence>
<evidence type="ECO:0000259" key="8">
    <source>
        <dbReference type="Pfam" id="PF02892"/>
    </source>
</evidence>
<accession>A0A8C2HDM3</accession>
<proteinExistence type="predicted"/>
<dbReference type="Pfam" id="PF05699">
    <property type="entry name" value="Dimer_Tnp_hAT"/>
    <property type="match status" value="1"/>
</dbReference>
<evidence type="ECO:0000256" key="3">
    <source>
        <dbReference type="ARBA" id="ARBA00022771"/>
    </source>
</evidence>
<protein>
    <recommendedName>
        <fullName evidence="12">BED-type domain-containing protein</fullName>
    </recommendedName>
</protein>
<dbReference type="PANTHER" id="PTHR47501:SF7">
    <property type="entry name" value="TRANSPOSASE"/>
    <property type="match status" value="1"/>
</dbReference>
<dbReference type="SUPFAM" id="SSF53098">
    <property type="entry name" value="Ribonuclease H-like"/>
    <property type="match status" value="1"/>
</dbReference>
<evidence type="ECO:0000256" key="7">
    <source>
        <dbReference type="SAM" id="MobiDB-lite"/>
    </source>
</evidence>
<evidence type="ECO:0000256" key="1">
    <source>
        <dbReference type="ARBA" id="ARBA00004123"/>
    </source>
</evidence>